<feature type="transmembrane region" description="Helical" evidence="6">
    <location>
        <begin position="240"/>
        <end position="260"/>
    </location>
</feature>
<keyword evidence="3 6" id="KW-0812">Transmembrane</keyword>
<keyword evidence="5 6" id="KW-0472">Membrane</keyword>
<feature type="transmembrane region" description="Helical" evidence="6">
    <location>
        <begin position="185"/>
        <end position="205"/>
    </location>
</feature>
<feature type="transmembrane region" description="Helical" evidence="6">
    <location>
        <begin position="77"/>
        <end position="96"/>
    </location>
</feature>
<keyword evidence="8" id="KW-1185">Reference proteome</keyword>
<comment type="caution">
    <text evidence="7">The sequence shown here is derived from an EMBL/GenBank/DDBJ whole genome shotgun (WGS) entry which is preliminary data.</text>
</comment>
<evidence type="ECO:0000256" key="6">
    <source>
        <dbReference type="SAM" id="Phobius"/>
    </source>
</evidence>
<dbReference type="Proteomes" id="UP000599109">
    <property type="component" value="Unassembled WGS sequence"/>
</dbReference>
<reference evidence="7 8" key="1">
    <citation type="journal article" date="2017" name="Int. J. Syst. Evol. Microbiol.">
        <title>Ramlibacter monticola sp. nov., isolated from forest soil.</title>
        <authorList>
            <person name="Chaudhary D.K."/>
            <person name="Kim J."/>
        </authorList>
    </citation>
    <scope>NUCLEOTIDE SEQUENCE [LARGE SCALE GENOMIC DNA]</scope>
    <source>
        <strain evidence="7 8">KACC 19175</strain>
    </source>
</reference>
<dbReference type="EMBL" id="JAEQNE010000001">
    <property type="protein sequence ID" value="MBL0390911.1"/>
    <property type="molecule type" value="Genomic_DNA"/>
</dbReference>
<dbReference type="PANTHER" id="PTHR30482:SF20">
    <property type="entry name" value="HIGH-AFFINITY BRANCHED-CHAIN AMINO ACID TRANSPORT SYSTEM PERMEASE PROTEIN LIVM"/>
    <property type="match status" value="1"/>
</dbReference>
<gene>
    <name evidence="7" type="ORF">JJ685_07125</name>
</gene>
<comment type="subcellular location">
    <subcellularLocation>
        <location evidence="1">Cell membrane</location>
        <topology evidence="1">Multi-pass membrane protein</topology>
    </subcellularLocation>
</comment>
<dbReference type="RefSeq" id="WP_201673485.1">
    <property type="nucleotide sequence ID" value="NZ_JAEQNE010000001.1"/>
</dbReference>
<keyword evidence="4 6" id="KW-1133">Transmembrane helix</keyword>
<evidence type="ECO:0000256" key="3">
    <source>
        <dbReference type="ARBA" id="ARBA00022692"/>
    </source>
</evidence>
<feature type="transmembrane region" description="Helical" evidence="6">
    <location>
        <begin position="310"/>
        <end position="335"/>
    </location>
</feature>
<dbReference type="InterPro" id="IPR001851">
    <property type="entry name" value="ABC_transp_permease"/>
</dbReference>
<evidence type="ECO:0000256" key="1">
    <source>
        <dbReference type="ARBA" id="ARBA00004651"/>
    </source>
</evidence>
<dbReference type="GO" id="GO:0005886">
    <property type="term" value="C:plasma membrane"/>
    <property type="evidence" value="ECO:0007669"/>
    <property type="project" value="UniProtKB-SubCell"/>
</dbReference>
<evidence type="ECO:0000313" key="7">
    <source>
        <dbReference type="EMBL" id="MBL0390911.1"/>
    </source>
</evidence>
<dbReference type="GO" id="GO:0015658">
    <property type="term" value="F:branched-chain amino acid transmembrane transporter activity"/>
    <property type="evidence" value="ECO:0007669"/>
    <property type="project" value="InterPro"/>
</dbReference>
<feature type="transmembrane region" description="Helical" evidence="6">
    <location>
        <begin position="51"/>
        <end position="70"/>
    </location>
</feature>
<name>A0A936YZB7_9BURK</name>
<feature type="transmembrane region" description="Helical" evidence="6">
    <location>
        <begin position="102"/>
        <end position="123"/>
    </location>
</feature>
<evidence type="ECO:0000256" key="2">
    <source>
        <dbReference type="ARBA" id="ARBA00022475"/>
    </source>
</evidence>
<accession>A0A936YZB7</accession>
<dbReference type="CDD" id="cd06581">
    <property type="entry name" value="TM_PBP1_LivM_like"/>
    <property type="match status" value="1"/>
</dbReference>
<organism evidence="7 8">
    <name type="scientific">Ramlibacter monticola</name>
    <dbReference type="NCBI Taxonomy" id="1926872"/>
    <lineage>
        <taxon>Bacteria</taxon>
        <taxon>Pseudomonadati</taxon>
        <taxon>Pseudomonadota</taxon>
        <taxon>Betaproteobacteria</taxon>
        <taxon>Burkholderiales</taxon>
        <taxon>Comamonadaceae</taxon>
        <taxon>Ramlibacter</taxon>
    </lineage>
</organism>
<dbReference type="AlphaFoldDB" id="A0A936YZB7"/>
<dbReference type="PANTHER" id="PTHR30482">
    <property type="entry name" value="HIGH-AFFINITY BRANCHED-CHAIN AMINO ACID TRANSPORT SYSTEM PERMEASE"/>
    <property type="match status" value="1"/>
</dbReference>
<proteinExistence type="predicted"/>
<keyword evidence="2" id="KW-1003">Cell membrane</keyword>
<evidence type="ECO:0000313" key="8">
    <source>
        <dbReference type="Proteomes" id="UP000599109"/>
    </source>
</evidence>
<feature type="transmembrane region" description="Helical" evidence="6">
    <location>
        <begin position="130"/>
        <end position="148"/>
    </location>
</feature>
<dbReference type="Pfam" id="PF02653">
    <property type="entry name" value="BPD_transp_2"/>
    <property type="match status" value="1"/>
</dbReference>
<evidence type="ECO:0000256" key="5">
    <source>
        <dbReference type="ARBA" id="ARBA00023136"/>
    </source>
</evidence>
<feature type="transmembrane region" description="Helical" evidence="6">
    <location>
        <begin position="272"/>
        <end position="298"/>
    </location>
</feature>
<feature type="transmembrane region" description="Helical" evidence="6">
    <location>
        <begin position="24"/>
        <end position="45"/>
    </location>
</feature>
<evidence type="ECO:0000256" key="4">
    <source>
        <dbReference type="ARBA" id="ARBA00022989"/>
    </source>
</evidence>
<sequence length="350" mass="36775">MKAATPTELAPVASPRLAGGVRGASLAGIAALAALVLAAALLPFFSSNYRVFQYTMVLIYAIALLGLNILTGYNGQISLGHGAFYAIGAYVTAILMDKFGVPYWACIPLAGAVCLVAGFLFGLPALRLEGVYLALATFALGVALPQLLKYKHLEEWTGGVQGIILTKPEPPFASLFGFELNADRWLYLFTLLVAVAMFAVGWNLLRGRVGRALIAIRDHPIAAASMGIDNSLYKSLAFGVSALFTGVAGALGAIAVAFVAPDSFTIFLSISLLVGMVVGGLASIAGALWGALFIQFVPNLADHVSKAAPWAIYGALMILFMYVMPTGIAGALRLARQRLARRTGRDHPAA</sequence>
<dbReference type="InterPro" id="IPR043428">
    <property type="entry name" value="LivM-like"/>
</dbReference>
<protein>
    <submittedName>
        <fullName evidence="7">Branched-chain amino acid ABC transporter permease</fullName>
    </submittedName>
</protein>